<evidence type="ECO:0000313" key="2">
    <source>
        <dbReference type="EMBL" id="CAK4031260.1"/>
    </source>
</evidence>
<name>A0AAI8Z255_9PEZI</name>
<feature type="compositionally biased region" description="Acidic residues" evidence="1">
    <location>
        <begin position="114"/>
        <end position="132"/>
    </location>
</feature>
<gene>
    <name evidence="2" type="ORF">LECACI_7A006418</name>
</gene>
<feature type="region of interest" description="Disordered" evidence="1">
    <location>
        <begin position="1"/>
        <end position="84"/>
    </location>
</feature>
<dbReference type="EMBL" id="CAVMBE010000046">
    <property type="protein sequence ID" value="CAK4031260.1"/>
    <property type="molecule type" value="Genomic_DNA"/>
</dbReference>
<feature type="region of interest" description="Disordered" evidence="1">
    <location>
        <begin position="293"/>
        <end position="323"/>
    </location>
</feature>
<organism evidence="2 3">
    <name type="scientific">Lecanosticta acicola</name>
    <dbReference type="NCBI Taxonomy" id="111012"/>
    <lineage>
        <taxon>Eukaryota</taxon>
        <taxon>Fungi</taxon>
        <taxon>Dikarya</taxon>
        <taxon>Ascomycota</taxon>
        <taxon>Pezizomycotina</taxon>
        <taxon>Dothideomycetes</taxon>
        <taxon>Dothideomycetidae</taxon>
        <taxon>Mycosphaerellales</taxon>
        <taxon>Mycosphaerellaceae</taxon>
        <taxon>Lecanosticta</taxon>
    </lineage>
</organism>
<comment type="caution">
    <text evidence="2">The sequence shown here is derived from an EMBL/GenBank/DDBJ whole genome shotgun (WGS) entry which is preliminary data.</text>
</comment>
<feature type="compositionally biased region" description="Polar residues" evidence="1">
    <location>
        <begin position="162"/>
        <end position="176"/>
    </location>
</feature>
<feature type="region of interest" description="Disordered" evidence="1">
    <location>
        <begin position="100"/>
        <end position="275"/>
    </location>
</feature>
<keyword evidence="3" id="KW-1185">Reference proteome</keyword>
<feature type="compositionally biased region" description="Basic and acidic residues" evidence="1">
    <location>
        <begin position="25"/>
        <end position="70"/>
    </location>
</feature>
<sequence length="369" mass="39936">MPAISKALTTKQAKAAYKARGRPSLSEKEQRQLERALELERRAEAAKEAEKRRAEAAKKRAEKEKLEGRGGNRNRLGTQRRTDRFGFKASQFHLGAFFGKQNGGQKAQEAIVETSEEADEDSFGDEDLDDEVLLSALDQTPQKATPQQLQHSMSDCALMSPPSASHSGSTLQQANTEPAPVHGEDLDSFWDDLESSTQIARELDTDSASTSRPQQEKKSVSFSSDDFDLTAEDLDELDPPKPRSRAAAPIAPKSMAPPPLPMKAGPRNATSNMASSHAKPVYVVAKVPHASVSSCPVHPPLPAPKKSTTKPLSPSLARPSRNAAKLQKAIRGPFLSASSLYCSPDLGFTLSQLESFVDDDIQLTQAVPG</sequence>
<proteinExistence type="predicted"/>
<reference evidence="2" key="1">
    <citation type="submission" date="2023-11" db="EMBL/GenBank/DDBJ databases">
        <authorList>
            <person name="Alioto T."/>
            <person name="Alioto T."/>
            <person name="Gomez Garrido J."/>
        </authorList>
    </citation>
    <scope>NUCLEOTIDE SEQUENCE</scope>
</reference>
<feature type="compositionally biased region" description="Polar residues" evidence="1">
    <location>
        <begin position="137"/>
        <end position="153"/>
    </location>
</feature>
<dbReference type="Proteomes" id="UP001296104">
    <property type="component" value="Unassembled WGS sequence"/>
</dbReference>
<feature type="compositionally biased region" description="Acidic residues" evidence="1">
    <location>
        <begin position="225"/>
        <end position="237"/>
    </location>
</feature>
<evidence type="ECO:0000256" key="1">
    <source>
        <dbReference type="SAM" id="MobiDB-lite"/>
    </source>
</evidence>
<protein>
    <submittedName>
        <fullName evidence="2">Uncharacterized protein</fullName>
    </submittedName>
</protein>
<evidence type="ECO:0000313" key="3">
    <source>
        <dbReference type="Proteomes" id="UP001296104"/>
    </source>
</evidence>
<dbReference type="AlphaFoldDB" id="A0AAI8Z255"/>
<accession>A0AAI8Z255</accession>